<sequence>MDDLNAEARSHFGRVDANTRGTLKHGARAAFLDPCLPNVTLIIGTGGLRLKPRVRPAVELADGHVIEAASEIMLDCGAVATKALLRNCSGPENALRSRAEAERMRIADASTMPRIPSAALHFSTITIAAYAGRFIDADHSRIAR</sequence>
<reference evidence="1" key="2">
    <citation type="submission" date="2020-09" db="EMBL/GenBank/DDBJ databases">
        <authorList>
            <person name="Sun Q."/>
            <person name="Zhou Y."/>
        </authorList>
    </citation>
    <scope>NUCLEOTIDE SEQUENCE</scope>
    <source>
        <strain evidence="1">CGMCC 1.15762</strain>
    </source>
</reference>
<keyword evidence="2" id="KW-1185">Reference proteome</keyword>
<protein>
    <submittedName>
        <fullName evidence="1">Uncharacterized protein</fullName>
    </submittedName>
</protein>
<accession>A0A8J3EH71</accession>
<comment type="caution">
    <text evidence="1">The sequence shown here is derived from an EMBL/GenBank/DDBJ whole genome shotgun (WGS) entry which is preliminary data.</text>
</comment>
<dbReference type="AlphaFoldDB" id="A0A8J3EH71"/>
<evidence type="ECO:0000313" key="1">
    <source>
        <dbReference type="EMBL" id="GGG76493.1"/>
    </source>
</evidence>
<proteinExistence type="predicted"/>
<gene>
    <name evidence="1" type="ORF">GCM10011415_26530</name>
</gene>
<organism evidence="1 2">
    <name type="scientific">Salipiger pallidus</name>
    <dbReference type="NCBI Taxonomy" id="1775170"/>
    <lineage>
        <taxon>Bacteria</taxon>
        <taxon>Pseudomonadati</taxon>
        <taxon>Pseudomonadota</taxon>
        <taxon>Alphaproteobacteria</taxon>
        <taxon>Rhodobacterales</taxon>
        <taxon>Roseobacteraceae</taxon>
        <taxon>Salipiger</taxon>
    </lineage>
</organism>
<dbReference type="Proteomes" id="UP000617145">
    <property type="component" value="Unassembled WGS sequence"/>
</dbReference>
<reference evidence="1" key="1">
    <citation type="journal article" date="2014" name="Int. J. Syst. Evol. Microbiol.">
        <title>Complete genome sequence of Corynebacterium casei LMG S-19264T (=DSM 44701T), isolated from a smear-ripened cheese.</title>
        <authorList>
            <consortium name="US DOE Joint Genome Institute (JGI-PGF)"/>
            <person name="Walter F."/>
            <person name="Albersmeier A."/>
            <person name="Kalinowski J."/>
            <person name="Ruckert C."/>
        </authorList>
    </citation>
    <scope>NUCLEOTIDE SEQUENCE</scope>
    <source>
        <strain evidence="1">CGMCC 1.15762</strain>
    </source>
</reference>
<name>A0A8J3EH71_9RHOB</name>
<dbReference type="RefSeq" id="WP_188790705.1">
    <property type="nucleotide sequence ID" value="NZ_BMJV01000005.1"/>
</dbReference>
<dbReference type="EMBL" id="BMJV01000005">
    <property type="protein sequence ID" value="GGG76493.1"/>
    <property type="molecule type" value="Genomic_DNA"/>
</dbReference>
<evidence type="ECO:0000313" key="2">
    <source>
        <dbReference type="Proteomes" id="UP000617145"/>
    </source>
</evidence>